<evidence type="ECO:0000256" key="1">
    <source>
        <dbReference type="ARBA" id="ARBA00006432"/>
    </source>
</evidence>
<dbReference type="PANTHER" id="PTHR43107">
    <property type="entry name" value="LONG-CHAIN FATTY ACID TRANSPORT PROTEIN"/>
    <property type="match status" value="1"/>
</dbReference>
<dbReference type="InterPro" id="IPR045851">
    <property type="entry name" value="AMP-bd_C_sf"/>
</dbReference>
<dbReference type="PROSITE" id="PS00455">
    <property type="entry name" value="AMP_BINDING"/>
    <property type="match status" value="1"/>
</dbReference>
<keyword evidence="3" id="KW-0547">Nucleotide-binding</keyword>
<reference evidence="7 8" key="1">
    <citation type="journal article" date="2019" name="Int. J. Syst. Evol. Microbiol.">
        <title>The Global Catalogue of Microorganisms (GCM) 10K type strain sequencing project: providing services to taxonomists for standard genome sequencing and annotation.</title>
        <authorList>
            <consortium name="The Broad Institute Genomics Platform"/>
            <consortium name="The Broad Institute Genome Sequencing Center for Infectious Disease"/>
            <person name="Wu L."/>
            <person name="Ma J."/>
        </authorList>
    </citation>
    <scope>NUCLEOTIDE SEQUENCE [LARGE SCALE GENOMIC DNA]</scope>
    <source>
        <strain evidence="7 8">JCM 8201</strain>
    </source>
</reference>
<dbReference type="InterPro" id="IPR000873">
    <property type="entry name" value="AMP-dep_synth/lig_dom"/>
</dbReference>
<dbReference type="Gene3D" id="3.40.50.12780">
    <property type="entry name" value="N-terminal domain of ligase-like"/>
    <property type="match status" value="1"/>
</dbReference>
<dbReference type="Pfam" id="PF00501">
    <property type="entry name" value="AMP-binding"/>
    <property type="match status" value="1"/>
</dbReference>
<evidence type="ECO:0000259" key="5">
    <source>
        <dbReference type="Pfam" id="PF00501"/>
    </source>
</evidence>
<gene>
    <name evidence="7" type="ORF">GCM10010439_33880</name>
</gene>
<dbReference type="EMBL" id="BAAATZ010000012">
    <property type="protein sequence ID" value="GAA2727584.1"/>
    <property type="molecule type" value="Genomic_DNA"/>
</dbReference>
<feature type="domain" description="AMP-dependent synthetase/ligase" evidence="5">
    <location>
        <begin position="32"/>
        <end position="383"/>
    </location>
</feature>
<organism evidence="7 8">
    <name type="scientific">Actinocorallia aurantiaca</name>
    <dbReference type="NCBI Taxonomy" id="46204"/>
    <lineage>
        <taxon>Bacteria</taxon>
        <taxon>Bacillati</taxon>
        <taxon>Actinomycetota</taxon>
        <taxon>Actinomycetes</taxon>
        <taxon>Streptosporangiales</taxon>
        <taxon>Thermomonosporaceae</taxon>
        <taxon>Actinocorallia</taxon>
    </lineage>
</organism>
<evidence type="ECO:0000313" key="7">
    <source>
        <dbReference type="EMBL" id="GAA2727584.1"/>
    </source>
</evidence>
<keyword evidence="4" id="KW-0067">ATP-binding</keyword>
<comment type="similarity">
    <text evidence="1">Belongs to the ATP-dependent AMP-binding enzyme family.</text>
</comment>
<feature type="domain" description="AMP-binding enzyme C-terminal" evidence="6">
    <location>
        <begin position="434"/>
        <end position="510"/>
    </location>
</feature>
<dbReference type="InterPro" id="IPR025110">
    <property type="entry name" value="AMP-bd_C"/>
</dbReference>
<dbReference type="SUPFAM" id="SSF56801">
    <property type="entry name" value="Acetyl-CoA synthetase-like"/>
    <property type="match status" value="1"/>
</dbReference>
<dbReference type="InterPro" id="IPR042099">
    <property type="entry name" value="ANL_N_sf"/>
</dbReference>
<evidence type="ECO:0000256" key="3">
    <source>
        <dbReference type="ARBA" id="ARBA00022741"/>
    </source>
</evidence>
<dbReference type="InterPro" id="IPR020845">
    <property type="entry name" value="AMP-binding_CS"/>
</dbReference>
<dbReference type="Pfam" id="PF13193">
    <property type="entry name" value="AMP-binding_C"/>
    <property type="match status" value="1"/>
</dbReference>
<dbReference type="PANTHER" id="PTHR43107:SF15">
    <property type="entry name" value="FATTY ACID TRANSPORT PROTEIN 3, ISOFORM A"/>
    <property type="match status" value="1"/>
</dbReference>
<accession>A0ABN3U9Z1</accession>
<protein>
    <submittedName>
        <fullName evidence="7">Long-chain-fatty-acid--CoA ligase</fullName>
    </submittedName>
</protein>
<dbReference type="GO" id="GO:0016874">
    <property type="term" value="F:ligase activity"/>
    <property type="evidence" value="ECO:0007669"/>
    <property type="project" value="UniProtKB-KW"/>
</dbReference>
<evidence type="ECO:0000259" key="6">
    <source>
        <dbReference type="Pfam" id="PF13193"/>
    </source>
</evidence>
<sequence length="549" mass="60093">MPQGRGSGGALADDRPAEEITFAGLIEARAGDDRVGLWFEERCWTWREVVAEARLRAGLAEGMRRPGARHVGLFLENGPEHMFWLLGAALAGLPVVELNPTRRGAELARDITFTDCGMLITETSRASLLEGLVPDVPRLVVDGGDYAGTLEKTEPSACEASAVKPEAIFSLVFTSGTTSAPKAVICTQGRLGRIAVQQQRRRNLTGDDVFYVVMPMFHSNALMAGIAPAVSAGGCVVLRRRFSASGFLPDVRRYGVTFFNYVGKPLNYILATPEGPDDADNPLRIAFGNEAAQRDIEEFSRRFGCKVFDSYGSSEGEIRIVRVPGTPPGSLGVAEEGTVVVNPETLEECPRARFDEHGTLLNAEDAIGEIVNKAGAAVFEGYYNNPEAAAKRLRNGWAWSGDLAYRDADGFWYFAGRDSDWLRVDGENFASAPVERLLSRFEAFADVAVYAVPDEHVGDQVMAAVVLKPGLSFDPTAFADFLDAQPDLGTKWAPRYIRLIEELPRTATSKVVKRPLRDEAWHTADPLYRREGGAYRGWRAEDRHDFAPG</sequence>
<proteinExistence type="inferred from homology"/>
<dbReference type="Proteomes" id="UP001501842">
    <property type="component" value="Unassembled WGS sequence"/>
</dbReference>
<dbReference type="RefSeq" id="WP_344451370.1">
    <property type="nucleotide sequence ID" value="NZ_BAAATZ010000012.1"/>
</dbReference>
<keyword evidence="8" id="KW-1185">Reference proteome</keyword>
<keyword evidence="2 7" id="KW-0436">Ligase</keyword>
<comment type="caution">
    <text evidence="7">The sequence shown here is derived from an EMBL/GenBank/DDBJ whole genome shotgun (WGS) entry which is preliminary data.</text>
</comment>
<name>A0ABN3U9Z1_9ACTN</name>
<evidence type="ECO:0000256" key="2">
    <source>
        <dbReference type="ARBA" id="ARBA00022598"/>
    </source>
</evidence>
<evidence type="ECO:0000313" key="8">
    <source>
        <dbReference type="Proteomes" id="UP001501842"/>
    </source>
</evidence>
<evidence type="ECO:0000256" key="4">
    <source>
        <dbReference type="ARBA" id="ARBA00022840"/>
    </source>
</evidence>
<dbReference type="Gene3D" id="3.30.300.30">
    <property type="match status" value="1"/>
</dbReference>